<dbReference type="InterPro" id="IPR011014">
    <property type="entry name" value="MscS_channel_TM-2"/>
</dbReference>
<dbReference type="AlphaFoldDB" id="A4TDE4"/>
<keyword evidence="5 8" id="KW-1133">Transmembrane helix</keyword>
<feature type="transmembrane region" description="Helical" evidence="8">
    <location>
        <begin position="90"/>
        <end position="109"/>
    </location>
</feature>
<dbReference type="eggNOG" id="COG0668">
    <property type="taxonomic scope" value="Bacteria"/>
</dbReference>
<keyword evidence="6 8" id="KW-0472">Membrane</keyword>
<evidence type="ECO:0000256" key="5">
    <source>
        <dbReference type="ARBA" id="ARBA00022989"/>
    </source>
</evidence>
<feature type="transmembrane region" description="Helical" evidence="8">
    <location>
        <begin position="35"/>
        <end position="58"/>
    </location>
</feature>
<reference evidence="11" key="1">
    <citation type="submission" date="2007-04" db="EMBL/GenBank/DDBJ databases">
        <authorList>
            <consortium name="US DOE Joint Genome Institute"/>
            <person name="Copeland A."/>
            <person name="Lucas S."/>
            <person name="Lapidus A."/>
            <person name="Barry K."/>
            <person name="Detter J.C."/>
            <person name="Glavina del Rio T."/>
            <person name="Hammon N."/>
            <person name="Israni S."/>
            <person name="Dalin E."/>
            <person name="Tice H."/>
            <person name="Pitluck S."/>
            <person name="Chain P."/>
            <person name="Malfatti S."/>
            <person name="Shin M."/>
            <person name="Vergez L."/>
            <person name="Schmutz J."/>
            <person name="Larimer F."/>
            <person name="Land M."/>
            <person name="Hauser L."/>
            <person name="Kyrpides N."/>
            <person name="Mikhailova N."/>
            <person name="Miller C."/>
            <person name="Richardson P."/>
        </authorList>
    </citation>
    <scope>NUCLEOTIDE SEQUENCE</scope>
    <source>
        <strain evidence="11">PYR-GCK</strain>
    </source>
</reference>
<dbReference type="InterPro" id="IPR023408">
    <property type="entry name" value="MscS_beta-dom_sf"/>
</dbReference>
<dbReference type="InterPro" id="IPR010920">
    <property type="entry name" value="LSM_dom_sf"/>
</dbReference>
<evidence type="ECO:0000256" key="1">
    <source>
        <dbReference type="ARBA" id="ARBA00004651"/>
    </source>
</evidence>
<dbReference type="EMBL" id="CP000656">
    <property type="protein sequence ID" value="ABP46919.1"/>
    <property type="molecule type" value="Genomic_DNA"/>
</dbReference>
<dbReference type="SUPFAM" id="SSF82689">
    <property type="entry name" value="Mechanosensitive channel protein MscS (YggB), C-terminal domain"/>
    <property type="match status" value="1"/>
</dbReference>
<feature type="domain" description="Mechanosensitive ion channel MscS C-terminal" evidence="10">
    <location>
        <begin position="216"/>
        <end position="302"/>
    </location>
</feature>
<protein>
    <submittedName>
        <fullName evidence="11">MscS Mechanosensitive ion channel</fullName>
    </submittedName>
</protein>
<dbReference type="KEGG" id="mgi:Mflv_4450"/>
<evidence type="ECO:0000256" key="8">
    <source>
        <dbReference type="SAM" id="Phobius"/>
    </source>
</evidence>
<evidence type="ECO:0000259" key="9">
    <source>
        <dbReference type="Pfam" id="PF00924"/>
    </source>
</evidence>
<evidence type="ECO:0000259" key="10">
    <source>
        <dbReference type="Pfam" id="PF21082"/>
    </source>
</evidence>
<dbReference type="InterPro" id="IPR049278">
    <property type="entry name" value="MS_channel_C"/>
</dbReference>
<feature type="transmembrane region" description="Helical" evidence="8">
    <location>
        <begin position="115"/>
        <end position="135"/>
    </location>
</feature>
<dbReference type="Gene3D" id="1.10.287.1260">
    <property type="match status" value="1"/>
</dbReference>
<reference evidence="11" key="2">
    <citation type="journal article" date="2013" name="PLoS ONE">
        <title>A Gene Expression Study of the Activities of Aromatic Ring-Cleavage Dioxygenases in Mycobacterium gilvum PYR-GCK to Changes in Salinity and pH during Pyrene Degradation.</title>
        <authorList>
            <person name="Badejo A.C."/>
            <person name="Badejo A.O."/>
            <person name="Shin K.H."/>
            <person name="Chai Y.G."/>
        </authorList>
    </citation>
    <scope>NUCLEOTIDE SEQUENCE [LARGE SCALE GENOMIC DNA]</scope>
    <source>
        <strain evidence="11">PYR-GCK</strain>
    </source>
</reference>
<feature type="domain" description="Mechanosensitive ion channel MscS" evidence="9">
    <location>
        <begin position="140"/>
        <end position="207"/>
    </location>
</feature>
<evidence type="ECO:0000256" key="2">
    <source>
        <dbReference type="ARBA" id="ARBA00008017"/>
    </source>
</evidence>
<name>A4TDE4_MYCGI</name>
<keyword evidence="4 8" id="KW-0812">Transmembrane</keyword>
<comment type="similarity">
    <text evidence="2">Belongs to the MscS (TC 1.A.23) family.</text>
</comment>
<dbReference type="InterPro" id="IPR006685">
    <property type="entry name" value="MscS_channel_2nd"/>
</dbReference>
<dbReference type="Gene3D" id="2.30.30.60">
    <property type="match status" value="1"/>
</dbReference>
<dbReference type="PANTHER" id="PTHR30460:SF0">
    <property type="entry name" value="MODERATE CONDUCTANCE MECHANOSENSITIVE CHANNEL YBIO"/>
    <property type="match status" value="1"/>
</dbReference>
<dbReference type="STRING" id="350054.Mflv_4450"/>
<feature type="region of interest" description="Disordered" evidence="7">
    <location>
        <begin position="312"/>
        <end position="334"/>
    </location>
</feature>
<dbReference type="GO" id="GO:0005886">
    <property type="term" value="C:plasma membrane"/>
    <property type="evidence" value="ECO:0007669"/>
    <property type="project" value="UniProtKB-SubCell"/>
</dbReference>
<dbReference type="GO" id="GO:0008381">
    <property type="term" value="F:mechanosensitive monoatomic ion channel activity"/>
    <property type="evidence" value="ECO:0007669"/>
    <property type="project" value="InterPro"/>
</dbReference>
<proteinExistence type="inferred from homology"/>
<dbReference type="FunFam" id="2.30.30.60:FF:000001">
    <property type="entry name" value="MscS Mechanosensitive ion channel"/>
    <property type="match status" value="1"/>
</dbReference>
<dbReference type="InterPro" id="IPR011066">
    <property type="entry name" value="MscS_channel_C_sf"/>
</dbReference>
<dbReference type="SUPFAM" id="SSF82861">
    <property type="entry name" value="Mechanosensitive channel protein MscS (YggB), transmembrane region"/>
    <property type="match status" value="1"/>
</dbReference>
<dbReference type="Pfam" id="PF21082">
    <property type="entry name" value="MS_channel_3rd"/>
    <property type="match status" value="1"/>
</dbReference>
<gene>
    <name evidence="11" type="ordered locus">Mflv_4450</name>
</gene>
<evidence type="ECO:0000313" key="11">
    <source>
        <dbReference type="EMBL" id="ABP46919.1"/>
    </source>
</evidence>
<dbReference type="HOGENOM" id="CLU_037945_8_1_11"/>
<organism evidence="11">
    <name type="scientific">Mycolicibacterium gilvum (strain PYR-GCK)</name>
    <name type="common">Mycobacterium gilvum (strain PYR-GCK)</name>
    <dbReference type="NCBI Taxonomy" id="350054"/>
    <lineage>
        <taxon>Bacteria</taxon>
        <taxon>Bacillati</taxon>
        <taxon>Actinomycetota</taxon>
        <taxon>Actinomycetes</taxon>
        <taxon>Mycobacteriales</taxon>
        <taxon>Mycobacteriaceae</taxon>
        <taxon>Mycolicibacterium</taxon>
    </lineage>
</organism>
<comment type="subcellular location">
    <subcellularLocation>
        <location evidence="1">Cell membrane</location>
        <topology evidence="1">Multi-pass membrane protein</topology>
    </subcellularLocation>
</comment>
<accession>A4TDE4</accession>
<dbReference type="Pfam" id="PF00924">
    <property type="entry name" value="MS_channel_2nd"/>
    <property type="match status" value="1"/>
</dbReference>
<evidence type="ECO:0000256" key="4">
    <source>
        <dbReference type="ARBA" id="ARBA00022692"/>
    </source>
</evidence>
<evidence type="ECO:0000256" key="7">
    <source>
        <dbReference type="SAM" id="MobiDB-lite"/>
    </source>
</evidence>
<keyword evidence="3" id="KW-1003">Cell membrane</keyword>
<evidence type="ECO:0000256" key="6">
    <source>
        <dbReference type="ARBA" id="ARBA00023136"/>
    </source>
</evidence>
<dbReference type="InterPro" id="IPR045276">
    <property type="entry name" value="YbiO_bact"/>
</dbReference>
<feature type="compositionally biased region" description="Basic and acidic residues" evidence="7">
    <location>
        <begin position="324"/>
        <end position="334"/>
    </location>
</feature>
<evidence type="ECO:0000256" key="3">
    <source>
        <dbReference type="ARBA" id="ARBA00022475"/>
    </source>
</evidence>
<dbReference type="PANTHER" id="PTHR30460">
    <property type="entry name" value="MODERATE CONDUCTANCE MECHANOSENSITIVE CHANNEL YBIO"/>
    <property type="match status" value="1"/>
</dbReference>
<sequence length="334" mass="36159">MAQPESRRRITLNTTVLAFDMAGAWRGFWQGDTGVWILGRGVPIALLLIGGLLAARFINWSARRITRRIDAQYLESDQLVRTESAKHRQAVASVISWVSVALLFVMVAVQITDILAIPIGSLVAPAAVIGAALGFGAQKLVQDLLAGFFIITERQYGFGDLVELNMVGAPQAAQGTVEEVTLRVTKLRTSEGEVFTVPNGNIVQSLNMSKDWARAVVDIPVPTTVDLNRVNEVLHRVGETAMQDDELRALLLDTPQLMGVESIEVDTVNLRMVARTLPGKQFEVGRRLRILIIAALAGAGISTQEHTPVVSNISADGDTASSEADARSRAEQKS</sequence>
<dbReference type="SUPFAM" id="SSF50182">
    <property type="entry name" value="Sm-like ribonucleoproteins"/>
    <property type="match status" value="1"/>
</dbReference>
<dbReference type="Gene3D" id="3.30.70.100">
    <property type="match status" value="1"/>
</dbReference>